<evidence type="ECO:0000256" key="1">
    <source>
        <dbReference type="SAM" id="MobiDB-lite"/>
    </source>
</evidence>
<accession>A0A9X3UHZ9</accession>
<feature type="compositionally biased region" description="Basic and acidic residues" evidence="1">
    <location>
        <begin position="153"/>
        <end position="168"/>
    </location>
</feature>
<feature type="region of interest" description="Disordered" evidence="1">
    <location>
        <begin position="153"/>
        <end position="209"/>
    </location>
</feature>
<feature type="domain" description="DUF6362" evidence="2">
    <location>
        <begin position="37"/>
        <end position="128"/>
    </location>
</feature>
<evidence type="ECO:0000259" key="2">
    <source>
        <dbReference type="Pfam" id="PF19889"/>
    </source>
</evidence>
<comment type="caution">
    <text evidence="3">The sequence shown here is derived from an EMBL/GenBank/DDBJ whole genome shotgun (WGS) entry which is preliminary data.</text>
</comment>
<dbReference type="Proteomes" id="UP001151234">
    <property type="component" value="Unassembled WGS sequence"/>
</dbReference>
<feature type="compositionally biased region" description="Basic and acidic residues" evidence="1">
    <location>
        <begin position="179"/>
        <end position="188"/>
    </location>
</feature>
<dbReference type="RefSeq" id="WP_267990226.1">
    <property type="nucleotide sequence ID" value="NZ_JAPJZI010000001.1"/>
</dbReference>
<name>A0A9X3UHZ9_9HYPH</name>
<evidence type="ECO:0000313" key="3">
    <source>
        <dbReference type="EMBL" id="MDA5398822.1"/>
    </source>
</evidence>
<dbReference type="InterPro" id="IPR045942">
    <property type="entry name" value="DUF6362"/>
</dbReference>
<dbReference type="Pfam" id="PF19889">
    <property type="entry name" value="DUF6362"/>
    <property type="match status" value="1"/>
</dbReference>
<proteinExistence type="predicted"/>
<evidence type="ECO:0000313" key="4">
    <source>
        <dbReference type="Proteomes" id="UP001151234"/>
    </source>
</evidence>
<reference evidence="3" key="1">
    <citation type="submission" date="2022-11" db="EMBL/GenBank/DDBJ databases">
        <title>Draft genome sequence of Hoeflea poritis E7-10 and Hoeflea prorocentri PM5-8, separated from scleractinian coral Porites lutea and marine dinoflagellate.</title>
        <authorList>
            <person name="Zhang G."/>
            <person name="Wei Q."/>
            <person name="Cai L."/>
        </authorList>
    </citation>
    <scope>NUCLEOTIDE SEQUENCE</scope>
    <source>
        <strain evidence="3">PM5-8</strain>
    </source>
</reference>
<dbReference type="EMBL" id="JAPJZI010000001">
    <property type="protein sequence ID" value="MDA5398822.1"/>
    <property type="molecule type" value="Genomic_DNA"/>
</dbReference>
<organism evidence="3 4">
    <name type="scientific">Hoeflea prorocentri</name>
    <dbReference type="NCBI Taxonomy" id="1922333"/>
    <lineage>
        <taxon>Bacteria</taxon>
        <taxon>Pseudomonadati</taxon>
        <taxon>Pseudomonadota</taxon>
        <taxon>Alphaproteobacteria</taxon>
        <taxon>Hyphomicrobiales</taxon>
        <taxon>Rhizobiaceae</taxon>
        <taxon>Hoeflea</taxon>
    </lineage>
</organism>
<gene>
    <name evidence="3" type="ORF">OQ273_09600</name>
</gene>
<dbReference type="AlphaFoldDB" id="A0A9X3UHZ9"/>
<keyword evidence="4" id="KW-1185">Reference proteome</keyword>
<protein>
    <submittedName>
        <fullName evidence="3">DUF6362 family protein</fullName>
    </submittedName>
</protein>
<sequence>MDMKASPHFQEWTADAVRERVVEAARTLAICPRALGPKAFGNAMPEPLRRQTDAYASNAPRYRRRPSAAAIARMEECWTWINRHPDGRDRQRLYDWARARAGCGGTVKSLARKEGVSERTLRRDIARVCAAIAHHLNGAHVLRTCGGLTPGDADRAEGEGIRPTEHRSPPHWRAPGARPKIDPDEPSRRLLSHRTPVPADKPVQERIKQ</sequence>